<evidence type="ECO:0000313" key="3">
    <source>
        <dbReference type="Proteomes" id="UP000215902"/>
    </source>
</evidence>
<keyword evidence="3" id="KW-1185">Reference proteome</keyword>
<evidence type="ECO:0000313" key="2">
    <source>
        <dbReference type="EMBL" id="PAA86622.1"/>
    </source>
</evidence>
<sequence>MCHRHLTRRMSHCHMCSLGHQDGPAIPLKNVLVSVNSAALAGTDTRAAALANALLP</sequence>
<organism evidence="2 3">
    <name type="scientific">Macrostomum lignano</name>
    <dbReference type="NCBI Taxonomy" id="282301"/>
    <lineage>
        <taxon>Eukaryota</taxon>
        <taxon>Metazoa</taxon>
        <taxon>Spiralia</taxon>
        <taxon>Lophotrochozoa</taxon>
        <taxon>Platyhelminthes</taxon>
        <taxon>Rhabditophora</taxon>
        <taxon>Macrostomorpha</taxon>
        <taxon>Macrostomida</taxon>
        <taxon>Macrostomidae</taxon>
        <taxon>Macrostomum</taxon>
    </lineage>
</organism>
<proteinExistence type="predicted"/>
<dbReference type="EMBL" id="NIVC01000271">
    <property type="protein sequence ID" value="PAA86622.1"/>
    <property type="molecule type" value="Genomic_DNA"/>
</dbReference>
<comment type="caution">
    <text evidence="2">The sequence shown here is derived from an EMBL/GenBank/DDBJ whole genome shotgun (WGS) entry which is preliminary data.</text>
</comment>
<dbReference type="EMBL" id="NIVC01003548">
    <property type="protein sequence ID" value="PAA50863.1"/>
    <property type="molecule type" value="Genomic_DNA"/>
</dbReference>
<protein>
    <submittedName>
        <fullName evidence="2">Uncharacterized protein</fullName>
    </submittedName>
</protein>
<evidence type="ECO:0000313" key="1">
    <source>
        <dbReference type="EMBL" id="PAA50863.1"/>
    </source>
</evidence>
<name>A0A267GMU3_9PLAT</name>
<dbReference type="Proteomes" id="UP000215902">
    <property type="component" value="Unassembled WGS sequence"/>
</dbReference>
<accession>A0A267GMU3</accession>
<dbReference type="AlphaFoldDB" id="A0A267GMU3"/>
<reference evidence="2 3" key="1">
    <citation type="submission" date="2017-06" db="EMBL/GenBank/DDBJ databases">
        <title>A platform for efficient transgenesis in Macrostomum lignano, a flatworm model organism for stem cell research.</title>
        <authorList>
            <person name="Berezikov E."/>
        </authorList>
    </citation>
    <scope>NUCLEOTIDE SEQUENCE [LARGE SCALE GENOMIC DNA]</scope>
    <source>
        <strain evidence="2">DV1</strain>
        <tissue evidence="2">Whole organism</tissue>
    </source>
</reference>
<gene>
    <name evidence="2" type="ORF">BOX15_Mlig014177g1</name>
    <name evidence="1" type="ORF">BOX15_Mlig014177g2</name>
</gene>